<gene>
    <name evidence="5" type="ORF">LA66_07230</name>
</gene>
<dbReference type="InterPro" id="IPR006710">
    <property type="entry name" value="Glyco_hydro_43"/>
</dbReference>
<comment type="similarity">
    <text evidence="1 4">Belongs to the glycosyl hydrolase 43 family.</text>
</comment>
<comment type="caution">
    <text evidence="5">The sequence shown here is derived from an EMBL/GenBank/DDBJ whole genome shotgun (WGS) entry which is preliminary data.</text>
</comment>
<evidence type="ECO:0000256" key="1">
    <source>
        <dbReference type="ARBA" id="ARBA00009865"/>
    </source>
</evidence>
<dbReference type="SUPFAM" id="SSF75005">
    <property type="entry name" value="Arabinanase/levansucrase/invertase"/>
    <property type="match status" value="1"/>
</dbReference>
<dbReference type="Proteomes" id="UP000030826">
    <property type="component" value="Unassembled WGS sequence"/>
</dbReference>
<accession>A0A0B1Q655</accession>
<dbReference type="EMBL" id="JRFJ01000001">
    <property type="protein sequence ID" value="KHJ56328.1"/>
    <property type="molecule type" value="Genomic_DNA"/>
</dbReference>
<proteinExistence type="inferred from homology"/>
<evidence type="ECO:0000256" key="4">
    <source>
        <dbReference type="RuleBase" id="RU361187"/>
    </source>
</evidence>
<dbReference type="RefSeq" id="WP_039189988.1">
    <property type="nucleotide sequence ID" value="NZ_JRFJ01000001.1"/>
</dbReference>
<name>A0A0B1Q655_9HYPH</name>
<keyword evidence="2 4" id="KW-0378">Hydrolase</keyword>
<evidence type="ECO:0000256" key="3">
    <source>
        <dbReference type="ARBA" id="ARBA00023295"/>
    </source>
</evidence>
<keyword evidence="3 4" id="KW-0326">Glycosidase</keyword>
<dbReference type="Gene3D" id="2.115.10.20">
    <property type="entry name" value="Glycosyl hydrolase domain, family 43"/>
    <property type="match status" value="1"/>
</dbReference>
<dbReference type="InterPro" id="IPR023296">
    <property type="entry name" value="Glyco_hydro_beta-prop_sf"/>
</dbReference>
<dbReference type="OrthoDB" id="9759709at2"/>
<evidence type="ECO:0000256" key="2">
    <source>
        <dbReference type="ARBA" id="ARBA00022801"/>
    </source>
</evidence>
<dbReference type="GO" id="GO:0004553">
    <property type="term" value="F:hydrolase activity, hydrolyzing O-glycosyl compounds"/>
    <property type="evidence" value="ECO:0007669"/>
    <property type="project" value="InterPro"/>
</dbReference>
<evidence type="ECO:0008006" key="7">
    <source>
        <dbReference type="Google" id="ProtNLM"/>
    </source>
</evidence>
<organism evidence="5 6">
    <name type="scientific">Aureimonas altamirensis</name>
    <dbReference type="NCBI Taxonomy" id="370622"/>
    <lineage>
        <taxon>Bacteria</taxon>
        <taxon>Pseudomonadati</taxon>
        <taxon>Pseudomonadota</taxon>
        <taxon>Alphaproteobacteria</taxon>
        <taxon>Hyphomicrobiales</taxon>
        <taxon>Aurantimonadaceae</taxon>
        <taxon>Aureimonas</taxon>
    </lineage>
</organism>
<dbReference type="GO" id="GO:0005975">
    <property type="term" value="P:carbohydrate metabolic process"/>
    <property type="evidence" value="ECO:0007669"/>
    <property type="project" value="InterPro"/>
</dbReference>
<reference evidence="5 6" key="1">
    <citation type="submission" date="2014-09" db="EMBL/GenBank/DDBJ databases">
        <title>Isolation and characterization of Aurantimonas altamirensis ON-56566 from clinical sample following a dog bite.</title>
        <authorList>
            <person name="Eshaghi A."/>
            <person name="Li A."/>
            <person name="Shahinas D."/>
            <person name="Bahn P."/>
            <person name="Kus J.V."/>
            <person name="Patel S.N."/>
        </authorList>
    </citation>
    <scope>NUCLEOTIDE SEQUENCE [LARGE SCALE GENOMIC DNA]</scope>
    <source>
        <strain evidence="5 6">ON-56566</strain>
    </source>
</reference>
<protein>
    <recommendedName>
        <fullName evidence="7">Glycosyl hydrolase</fullName>
    </recommendedName>
</protein>
<sequence>MSRQIFRDPVEDGAADPSVIQNRKTGDWWMFYTNRRPSVEGGKRWIHGTEIGVAVSPDDGASWHYRGTVDGLDDPAHPGRNTKWAPEIVRDGGLYHMYLSYIEGAPDSTTAGHDRSIIHLTSPDLENWTRHGSVELSSRWVIDACVFRCPDGLWRMWYKDEADGCSTWSATSRDLFSWGVESRAIAGLPDAAPHEGPNVFRLGGWYWMLVDEWRGQGVYRSEDCRNWRRQGMIGSSPGADAGDRRYVRHSDIVAFDDHAALYYFTHPEWDELVQAAGPQDEAARRTAIHHARLTVESGELRFERDIDGNHPILRR</sequence>
<dbReference type="AlphaFoldDB" id="A0A0B1Q655"/>
<evidence type="ECO:0000313" key="5">
    <source>
        <dbReference type="EMBL" id="KHJ56328.1"/>
    </source>
</evidence>
<dbReference type="STRING" id="370622.LA66_07230"/>
<evidence type="ECO:0000313" key="6">
    <source>
        <dbReference type="Proteomes" id="UP000030826"/>
    </source>
</evidence>
<dbReference type="CDD" id="cd08984">
    <property type="entry name" value="GH43-like"/>
    <property type="match status" value="1"/>
</dbReference>
<dbReference type="Pfam" id="PF04616">
    <property type="entry name" value="Glyco_hydro_43"/>
    <property type="match status" value="1"/>
</dbReference>